<dbReference type="Proteomes" id="UP000245535">
    <property type="component" value="Unassembled WGS sequence"/>
</dbReference>
<reference evidence="1 2" key="1">
    <citation type="submission" date="2018-03" db="EMBL/GenBank/DDBJ databases">
        <title>Genomic Encyclopedia of Archaeal and Bacterial Type Strains, Phase II (KMG-II): from individual species to whole genera.</title>
        <authorList>
            <person name="Goeker M."/>
        </authorList>
    </citation>
    <scope>NUCLEOTIDE SEQUENCE [LARGE SCALE GENOMIC DNA]</scope>
    <source>
        <strain evidence="1 2">DSM 28229</strain>
    </source>
</reference>
<dbReference type="EMBL" id="QGDO01000001">
    <property type="protein sequence ID" value="PWJ44364.1"/>
    <property type="molecule type" value="Genomic_DNA"/>
</dbReference>
<comment type="caution">
    <text evidence="1">The sequence shown here is derived from an EMBL/GenBank/DDBJ whole genome shotgun (WGS) entry which is preliminary data.</text>
</comment>
<dbReference type="OrthoDB" id="1132102at2"/>
<protein>
    <recommendedName>
        <fullName evidence="3">Thiamine pyrophosphokinase</fullName>
    </recommendedName>
</protein>
<sequence>MSSHHIVRDYQEPSLICWKLTEDDLPRLGELLEWSPVVVCHANTAKQLISWGIKVDRIFCLEGEEEELKPLLDSFQPSTIHDFESFGLIDILEFLGEDGQKAFNIYGTLSESEQEQLLQLTHKWDIVSYTKDGKGMFCQDTFEKWVQRDSIFELPLNVQMEGLKPFEEHKFKTDKDGFVKFSAQNPFYIFQFECE</sequence>
<gene>
    <name evidence="1" type="ORF">BC781_101714</name>
</gene>
<dbReference type="AlphaFoldDB" id="A0A315ZI18"/>
<keyword evidence="2" id="KW-1185">Reference proteome</keyword>
<evidence type="ECO:0000313" key="1">
    <source>
        <dbReference type="EMBL" id="PWJ44364.1"/>
    </source>
</evidence>
<proteinExistence type="predicted"/>
<dbReference type="RefSeq" id="WP_109615860.1">
    <property type="nucleotide sequence ID" value="NZ_QGDO01000001.1"/>
</dbReference>
<evidence type="ECO:0000313" key="2">
    <source>
        <dbReference type="Proteomes" id="UP000245535"/>
    </source>
</evidence>
<name>A0A315ZI18_SEDFL</name>
<accession>A0A315ZI18</accession>
<organism evidence="1 2">
    <name type="scientific">Sediminitomix flava</name>
    <dbReference type="NCBI Taxonomy" id="379075"/>
    <lineage>
        <taxon>Bacteria</taxon>
        <taxon>Pseudomonadati</taxon>
        <taxon>Bacteroidota</taxon>
        <taxon>Cytophagia</taxon>
        <taxon>Cytophagales</taxon>
        <taxon>Flammeovirgaceae</taxon>
        <taxon>Sediminitomix</taxon>
    </lineage>
</organism>
<evidence type="ECO:0008006" key="3">
    <source>
        <dbReference type="Google" id="ProtNLM"/>
    </source>
</evidence>